<dbReference type="InterPro" id="IPR023476">
    <property type="entry name" value="Pep_tRNA_hydro_II_dom_sf"/>
</dbReference>
<name>M0QCW4_9ACTN</name>
<dbReference type="EC" id="3.1.1.29" evidence="1"/>
<dbReference type="GO" id="GO:0004045">
    <property type="term" value="F:peptidyl-tRNA hydrolase activity"/>
    <property type="evidence" value="ECO:0007669"/>
    <property type="project" value="UniProtKB-EC"/>
</dbReference>
<dbReference type="EMBL" id="BANX01000002">
    <property type="protein sequence ID" value="GAC66390.1"/>
    <property type="molecule type" value="Genomic_DNA"/>
</dbReference>
<keyword evidence="2" id="KW-0378">Hydrolase</keyword>
<evidence type="ECO:0000256" key="1">
    <source>
        <dbReference type="ARBA" id="ARBA00013260"/>
    </source>
</evidence>
<evidence type="ECO:0000256" key="2">
    <source>
        <dbReference type="ARBA" id="ARBA00022801"/>
    </source>
</evidence>
<keyword evidence="7" id="KW-1185">Reference proteome</keyword>
<dbReference type="PANTHER" id="PTHR12649">
    <property type="entry name" value="PEPTIDYL-TRNA HYDROLASE 2"/>
    <property type="match status" value="1"/>
</dbReference>
<dbReference type="PANTHER" id="PTHR12649:SF11">
    <property type="entry name" value="PEPTIDYL-TRNA HYDROLASE 2, MITOCHONDRIAL"/>
    <property type="match status" value="1"/>
</dbReference>
<dbReference type="eggNOG" id="COG1990">
    <property type="taxonomic scope" value="Bacteria"/>
</dbReference>
<proteinExistence type="inferred from homology"/>
<sequence length="279" mass="29416">MSEPITSDPDGTGPDRTGPDRTGPDRTGPDGSAGTDRVGVDPFPETYRRLVEYVGGGSDPDDPADVQAMQVVLRIEKADPPARQALLVAAARAVALLCLDDRAGADGPWSVAMDTWCGARIRKIARRARGAHWIAAQDVPGVTIDADGAWARAIVPSRVGDVDKRISRLQIGGTDLSGELSEDQPDTGVCLWTNPDLEMTVGKLAAQVGHASMLAVGLMSENEARSWRDAGCPLAVRESSARRWTELLAAESDGTSVPIRDAGFTEIAPGSVTVIAQVL</sequence>
<dbReference type="Proteomes" id="UP000011666">
    <property type="component" value="Unassembled WGS sequence"/>
</dbReference>
<evidence type="ECO:0000256" key="3">
    <source>
        <dbReference type="ARBA" id="ARBA00038050"/>
    </source>
</evidence>
<evidence type="ECO:0000313" key="6">
    <source>
        <dbReference type="EMBL" id="GAC66390.1"/>
    </source>
</evidence>
<dbReference type="InterPro" id="IPR002833">
    <property type="entry name" value="PTH2"/>
</dbReference>
<evidence type="ECO:0000256" key="5">
    <source>
        <dbReference type="SAM" id="MobiDB-lite"/>
    </source>
</evidence>
<dbReference type="Gene3D" id="3.40.1490.10">
    <property type="entry name" value="Bit1"/>
    <property type="match status" value="1"/>
</dbReference>
<evidence type="ECO:0000256" key="4">
    <source>
        <dbReference type="ARBA" id="ARBA00048707"/>
    </source>
</evidence>
<reference evidence="6 7" key="1">
    <citation type="submission" date="2013-01" db="EMBL/GenBank/DDBJ databases">
        <title>Whole genome shotgun sequence of Gordonia soli NBRC 108243.</title>
        <authorList>
            <person name="Isaki-Nakamura S."/>
            <person name="Hosoyama A."/>
            <person name="Tsuchikane K."/>
            <person name="Ando Y."/>
            <person name="Baba S."/>
            <person name="Ohji S."/>
            <person name="Hamada M."/>
            <person name="Tamura T."/>
            <person name="Yamazoe A."/>
            <person name="Yamazaki S."/>
            <person name="Fujita N."/>
        </authorList>
    </citation>
    <scope>NUCLEOTIDE SEQUENCE [LARGE SCALE GENOMIC DNA]</scope>
    <source>
        <strain evidence="6 7">NBRC 108243</strain>
    </source>
</reference>
<comment type="caution">
    <text evidence="6">The sequence shown here is derived from an EMBL/GenBank/DDBJ whole genome shotgun (WGS) entry which is preliminary data.</text>
</comment>
<dbReference type="STRING" id="1223545.GS4_02_01010"/>
<dbReference type="Pfam" id="PF01981">
    <property type="entry name" value="PTH2"/>
    <property type="match status" value="1"/>
</dbReference>
<feature type="region of interest" description="Disordered" evidence="5">
    <location>
        <begin position="1"/>
        <end position="43"/>
    </location>
</feature>
<protein>
    <recommendedName>
        <fullName evidence="1">peptidyl-tRNA hydrolase</fullName>
        <ecNumber evidence="1">3.1.1.29</ecNumber>
    </recommendedName>
</protein>
<organism evidence="6 7">
    <name type="scientific">Gordonia soli NBRC 108243</name>
    <dbReference type="NCBI Taxonomy" id="1223545"/>
    <lineage>
        <taxon>Bacteria</taxon>
        <taxon>Bacillati</taxon>
        <taxon>Actinomycetota</taxon>
        <taxon>Actinomycetes</taxon>
        <taxon>Mycobacteriales</taxon>
        <taxon>Gordoniaceae</taxon>
        <taxon>Gordonia</taxon>
    </lineage>
</organism>
<gene>
    <name evidence="6" type="ORF">GS4_02_01010</name>
</gene>
<dbReference type="AlphaFoldDB" id="M0QCW4"/>
<dbReference type="SUPFAM" id="SSF102462">
    <property type="entry name" value="Peptidyl-tRNA hydrolase II"/>
    <property type="match status" value="1"/>
</dbReference>
<feature type="compositionally biased region" description="Basic and acidic residues" evidence="5">
    <location>
        <begin position="17"/>
        <end position="28"/>
    </location>
</feature>
<evidence type="ECO:0000313" key="7">
    <source>
        <dbReference type="Proteomes" id="UP000011666"/>
    </source>
</evidence>
<accession>M0QCW4</accession>
<comment type="similarity">
    <text evidence="3">Belongs to the PTH2 family.</text>
</comment>
<comment type="catalytic activity">
    <reaction evidence="4">
        <text>an N-acyl-L-alpha-aminoacyl-tRNA + H2O = an N-acyl-L-amino acid + a tRNA + H(+)</text>
        <dbReference type="Rhea" id="RHEA:54448"/>
        <dbReference type="Rhea" id="RHEA-COMP:10123"/>
        <dbReference type="Rhea" id="RHEA-COMP:13883"/>
        <dbReference type="ChEBI" id="CHEBI:15377"/>
        <dbReference type="ChEBI" id="CHEBI:15378"/>
        <dbReference type="ChEBI" id="CHEBI:59874"/>
        <dbReference type="ChEBI" id="CHEBI:78442"/>
        <dbReference type="ChEBI" id="CHEBI:138191"/>
        <dbReference type="EC" id="3.1.1.29"/>
    </reaction>
</comment>